<protein>
    <submittedName>
        <fullName evidence="4">ATP12 family chaperone protein</fullName>
    </submittedName>
</protein>
<keyword evidence="3" id="KW-0143">Chaperone</keyword>
<keyword evidence="2" id="KW-0809">Transit peptide</keyword>
<sequence>MKRFYKSVSVAQDDGGWRVQLDGRGIKTAGGAVQSVPARKLADALAAEWAAQGEQIDPASFPLRDLTDYAIDSIASGREDPVEGLLRYAETDTLCYRADPDEPLHRRQIEVWEPLLTQAEARFDVRFVRASGIVHRPQPEATLETLRTQLQALGPFHLAAMRMLASLSASLTIALLAIEPEADIPSLWHAANLEEEWQAELWGRDEEAEARRQERFDAFALAARFVDLVRSA</sequence>
<organism evidence="4 5">
    <name type="scientific">Novosphingobium rhizovicinum</name>
    <dbReference type="NCBI Taxonomy" id="3228928"/>
    <lineage>
        <taxon>Bacteria</taxon>
        <taxon>Pseudomonadati</taxon>
        <taxon>Pseudomonadota</taxon>
        <taxon>Alphaproteobacteria</taxon>
        <taxon>Sphingomonadales</taxon>
        <taxon>Sphingomonadaceae</taxon>
        <taxon>Novosphingobium</taxon>
    </lineage>
</organism>
<dbReference type="EMBL" id="JBFNXR010000019">
    <property type="protein sequence ID" value="MEW9854173.1"/>
    <property type="molecule type" value="Genomic_DNA"/>
</dbReference>
<dbReference type="Proteomes" id="UP001556118">
    <property type="component" value="Unassembled WGS sequence"/>
</dbReference>
<name>A0ABV3R8E0_9SPHN</name>
<evidence type="ECO:0000256" key="3">
    <source>
        <dbReference type="ARBA" id="ARBA00023186"/>
    </source>
</evidence>
<dbReference type="Pfam" id="PF07542">
    <property type="entry name" value="ATP12"/>
    <property type="match status" value="1"/>
</dbReference>
<dbReference type="PANTHER" id="PTHR21013">
    <property type="entry name" value="ATP SYNTHASE MITOCHONDRIAL F1 COMPLEX ASSEMBLY FACTOR 2/ATP12 PROTEIN, MITOCHONDRIAL PRECURSOR"/>
    <property type="match status" value="1"/>
</dbReference>
<gene>
    <name evidence="4" type="ORF">ABUH87_03120</name>
</gene>
<dbReference type="InterPro" id="IPR042272">
    <property type="entry name" value="ATP12_ATP_synth-F1-assembly_N"/>
</dbReference>
<keyword evidence="5" id="KW-1185">Reference proteome</keyword>
<reference evidence="4 5" key="1">
    <citation type="submission" date="2024-06" db="EMBL/GenBank/DDBJ databases">
        <title>Novosphingobium rhizovicinus M1R2S20.</title>
        <authorList>
            <person name="Sun J.-Q."/>
        </authorList>
    </citation>
    <scope>NUCLEOTIDE SEQUENCE [LARGE SCALE GENOMIC DNA]</scope>
    <source>
        <strain evidence="4 5">M1R2S20</strain>
    </source>
</reference>
<evidence type="ECO:0000313" key="4">
    <source>
        <dbReference type="EMBL" id="MEW9854173.1"/>
    </source>
</evidence>
<dbReference type="RefSeq" id="WP_367769348.1">
    <property type="nucleotide sequence ID" value="NZ_JBFNXR010000019.1"/>
</dbReference>
<accession>A0ABV3R8E0</accession>
<dbReference type="InterPro" id="IPR011419">
    <property type="entry name" value="ATP12_ATP_synth-F1-assembly"/>
</dbReference>
<proteinExistence type="inferred from homology"/>
<comment type="similarity">
    <text evidence="1">Belongs to the ATP12 family.</text>
</comment>
<evidence type="ECO:0000256" key="2">
    <source>
        <dbReference type="ARBA" id="ARBA00022946"/>
    </source>
</evidence>
<dbReference type="Gene3D" id="3.30.2180.10">
    <property type="entry name" value="ATP12-like"/>
    <property type="match status" value="1"/>
</dbReference>
<evidence type="ECO:0000313" key="5">
    <source>
        <dbReference type="Proteomes" id="UP001556118"/>
    </source>
</evidence>
<dbReference type="Gene3D" id="1.10.3580.10">
    <property type="entry name" value="ATP12 ATPase"/>
    <property type="match status" value="1"/>
</dbReference>
<dbReference type="SUPFAM" id="SSF160909">
    <property type="entry name" value="ATP12-like"/>
    <property type="match status" value="1"/>
</dbReference>
<dbReference type="PANTHER" id="PTHR21013:SF10">
    <property type="entry name" value="ATP SYNTHASE MITOCHONDRIAL F1 COMPLEX ASSEMBLY FACTOR 2"/>
    <property type="match status" value="1"/>
</dbReference>
<comment type="caution">
    <text evidence="4">The sequence shown here is derived from an EMBL/GenBank/DDBJ whole genome shotgun (WGS) entry which is preliminary data.</text>
</comment>
<evidence type="ECO:0000256" key="1">
    <source>
        <dbReference type="ARBA" id="ARBA00008231"/>
    </source>
</evidence>
<dbReference type="InterPro" id="IPR023335">
    <property type="entry name" value="ATP12_ortho_dom_sf"/>
</dbReference>